<dbReference type="AlphaFoldDB" id="A0A0F6HG37"/>
<gene>
    <name evidence="1" type="ORF">LEP1GSC104_2080</name>
</gene>
<comment type="caution">
    <text evidence="1">The sequence shown here is derived from an EMBL/GenBank/DDBJ whole genome shotgun (WGS) entry which is preliminary data.</text>
</comment>
<evidence type="ECO:0000313" key="1">
    <source>
        <dbReference type="EMBL" id="EKO27340.1"/>
    </source>
</evidence>
<sequence length="38" mass="4669">MKEGFKNQIRFLEIKIPYEIINVSRNQKVEFESIEQRN</sequence>
<accession>A0A0F6HG37</accession>
<proteinExistence type="predicted"/>
<name>A0A0F6HG37_LEPIR</name>
<dbReference type="EMBL" id="AHNQ02000003">
    <property type="protein sequence ID" value="EKO27340.1"/>
    <property type="molecule type" value="Genomic_DNA"/>
</dbReference>
<reference evidence="1 2" key="1">
    <citation type="submission" date="2012-09" db="EMBL/GenBank/DDBJ databases">
        <authorList>
            <person name="Harkins D.M."/>
            <person name="Durkin A.S."/>
            <person name="Brinkac L.M."/>
            <person name="Selengut J.D."/>
            <person name="Sanka R."/>
            <person name="DePew J."/>
            <person name="Purushe J."/>
            <person name="Chanthongthip A."/>
            <person name="Lattana O."/>
            <person name="Phetsouvanh R."/>
            <person name="Newton P.N."/>
            <person name="Vinetz J.M."/>
            <person name="Sutton G.G."/>
            <person name="Nelson W.C."/>
            <person name="Fouts D.E."/>
        </authorList>
    </citation>
    <scope>NUCLEOTIDE SEQUENCE [LARGE SCALE GENOMIC DNA]</scope>
    <source>
        <strain evidence="1 2">UI 12621</strain>
    </source>
</reference>
<protein>
    <submittedName>
        <fullName evidence="1">Uncharacterized protein</fullName>
    </submittedName>
</protein>
<organism evidence="1 2">
    <name type="scientific">Leptospira interrogans str. UI 12621</name>
    <dbReference type="NCBI Taxonomy" id="1049937"/>
    <lineage>
        <taxon>Bacteria</taxon>
        <taxon>Pseudomonadati</taxon>
        <taxon>Spirochaetota</taxon>
        <taxon>Spirochaetia</taxon>
        <taxon>Leptospirales</taxon>
        <taxon>Leptospiraceae</taxon>
        <taxon>Leptospira</taxon>
    </lineage>
</organism>
<dbReference type="Proteomes" id="UP000006324">
    <property type="component" value="Unassembled WGS sequence"/>
</dbReference>
<evidence type="ECO:0000313" key="2">
    <source>
        <dbReference type="Proteomes" id="UP000006324"/>
    </source>
</evidence>